<dbReference type="Proteomes" id="UP000008387">
    <property type="component" value="Chromosome"/>
</dbReference>
<evidence type="ECO:0000313" key="2">
    <source>
        <dbReference type="Proteomes" id="UP000008387"/>
    </source>
</evidence>
<dbReference type="KEGG" id="hbi:HBZC1_17760"/>
<accession>F8KQG8</accession>
<proteinExistence type="predicted"/>
<gene>
    <name evidence="1" type="ordered locus">HBZC1_17760</name>
</gene>
<dbReference type="STRING" id="1002804.HBZC1_17760"/>
<dbReference type="RefSeq" id="WP_013891138.1">
    <property type="nucleotide sequence ID" value="NC_015674.1"/>
</dbReference>
<sequence>MTKQAVEVKFKNAFSPKSVTFGSLPLEEFHMKVQALYTLKCNHLEGEGELHYGATLHVRANKLAFKKHAKSIGFRQLRGSQTCHVVYNADGEIMGYFFVRGNQYFMGLFSKEPPVWENLSLVAQVLDGDEGGFVGGLYFVQESPEVEKVEEVQETAICLSAGFWGVSASKWESQGMEYDNAPVEIVFEGQTLHAKLQKFNNPTWGKWANIVFDGGIEESLLDRLDEFLDVNDDCRYLRTQIRGGRVVGLSLDIDQECAEHDAWVAQMCKAQKAQEYELHTEKAECSYCACVQDGRVVLDVGGQDSAHFVSYQPLEGQDVVHFKFRQGRICWASPKLDYSHARVLVCFKGIRAYARLKPTPNAQFYTLEFRGACAGFEQGLVEALGSGALFVRSKVHLFVRGWEVCGGRARAFVLDVDSWGNSPPVGGGG</sequence>
<dbReference type="EMBL" id="FR871757">
    <property type="protein sequence ID" value="CCB80762.1"/>
    <property type="molecule type" value="Genomic_DNA"/>
</dbReference>
<evidence type="ECO:0000313" key="1">
    <source>
        <dbReference type="EMBL" id="CCB80762.1"/>
    </source>
</evidence>
<keyword evidence="2" id="KW-1185">Reference proteome</keyword>
<protein>
    <submittedName>
        <fullName evidence="1">Uncharacterized protein</fullName>
    </submittedName>
</protein>
<reference evidence="1 2" key="1">
    <citation type="journal article" date="2011" name="J. Bacteriol.">
        <title>Genome sequence of Helicobacter bizzozeronii strain CIII-1, an isolate from human gastric mucosa.</title>
        <authorList>
            <person name="Schott T."/>
            <person name="Rossi M."/>
            <person name="Hanninen M.L."/>
        </authorList>
    </citation>
    <scope>NUCLEOTIDE SEQUENCE [LARGE SCALE GENOMIC DNA]</scope>
    <source>
        <strain evidence="1 2">CIII-1</strain>
    </source>
</reference>
<name>F8KQG8_HELBC</name>
<organism evidence="1 2">
    <name type="scientific">Helicobacter bizzozeronii (strain CIII-1)</name>
    <dbReference type="NCBI Taxonomy" id="1002804"/>
    <lineage>
        <taxon>Bacteria</taxon>
        <taxon>Pseudomonadati</taxon>
        <taxon>Campylobacterota</taxon>
        <taxon>Epsilonproteobacteria</taxon>
        <taxon>Campylobacterales</taxon>
        <taxon>Helicobacteraceae</taxon>
        <taxon>Helicobacter</taxon>
    </lineage>
</organism>
<dbReference type="HOGENOM" id="CLU_639004_0_0_7"/>
<dbReference type="AlphaFoldDB" id="F8KQG8"/>